<reference evidence="3" key="1">
    <citation type="journal article" date="2019" name="Int. J. Syst. Evol. Microbiol.">
        <title>The Global Catalogue of Microorganisms (GCM) 10K type strain sequencing project: providing services to taxonomists for standard genome sequencing and annotation.</title>
        <authorList>
            <consortium name="The Broad Institute Genomics Platform"/>
            <consortium name="The Broad Institute Genome Sequencing Center for Infectious Disease"/>
            <person name="Wu L."/>
            <person name="Ma J."/>
        </authorList>
    </citation>
    <scope>NUCLEOTIDE SEQUENCE [LARGE SCALE GENOMIC DNA]</scope>
    <source>
        <strain evidence="3">CGMCC 1.18578</strain>
    </source>
</reference>
<dbReference type="EMBL" id="JBHSNC010000030">
    <property type="protein sequence ID" value="MFC5529807.1"/>
    <property type="molecule type" value="Genomic_DNA"/>
</dbReference>
<dbReference type="Proteomes" id="UP001596108">
    <property type="component" value="Unassembled WGS sequence"/>
</dbReference>
<proteinExistence type="predicted"/>
<organism evidence="2 3">
    <name type="scientific">Cohnella yongneupensis</name>
    <dbReference type="NCBI Taxonomy" id="425006"/>
    <lineage>
        <taxon>Bacteria</taxon>
        <taxon>Bacillati</taxon>
        <taxon>Bacillota</taxon>
        <taxon>Bacilli</taxon>
        <taxon>Bacillales</taxon>
        <taxon>Paenibacillaceae</taxon>
        <taxon>Cohnella</taxon>
    </lineage>
</organism>
<accession>A0ABW0R0G9</accession>
<dbReference type="RefSeq" id="WP_378111726.1">
    <property type="nucleotide sequence ID" value="NZ_JBHSNC010000030.1"/>
</dbReference>
<dbReference type="NCBIfam" id="TIGR01764">
    <property type="entry name" value="excise"/>
    <property type="match status" value="1"/>
</dbReference>
<evidence type="ECO:0000259" key="1">
    <source>
        <dbReference type="Pfam" id="PF12728"/>
    </source>
</evidence>
<gene>
    <name evidence="2" type="ORF">ACFPQ4_10160</name>
</gene>
<sequence>MIEIAEFLTVDQFAQMLDLHPRTVRRYIHDKQLKASKVGAEWRIRKEDAEMFIGGRFENLKRKATNDIETFLRGIDSEIDGKLQVCTILDCYVGTPEAIKISEIVMWHMNETNPHRGKAKFQYFYDDEAKKGRYIIWGNPYFIGKVLTAVSEVTA</sequence>
<dbReference type="InterPro" id="IPR041657">
    <property type="entry name" value="HTH_17"/>
</dbReference>
<protein>
    <submittedName>
        <fullName evidence="2">Helix-turn-helix domain-containing protein</fullName>
    </submittedName>
</protein>
<dbReference type="InterPro" id="IPR009061">
    <property type="entry name" value="DNA-bd_dom_put_sf"/>
</dbReference>
<evidence type="ECO:0000313" key="3">
    <source>
        <dbReference type="Proteomes" id="UP001596108"/>
    </source>
</evidence>
<dbReference type="InterPro" id="IPR010093">
    <property type="entry name" value="SinI_DNA-bd"/>
</dbReference>
<evidence type="ECO:0000313" key="2">
    <source>
        <dbReference type="EMBL" id="MFC5529807.1"/>
    </source>
</evidence>
<comment type="caution">
    <text evidence="2">The sequence shown here is derived from an EMBL/GenBank/DDBJ whole genome shotgun (WGS) entry which is preliminary data.</text>
</comment>
<keyword evidence="3" id="KW-1185">Reference proteome</keyword>
<dbReference type="SUPFAM" id="SSF46955">
    <property type="entry name" value="Putative DNA-binding domain"/>
    <property type="match status" value="1"/>
</dbReference>
<dbReference type="Pfam" id="PF12728">
    <property type="entry name" value="HTH_17"/>
    <property type="match status" value="1"/>
</dbReference>
<feature type="domain" description="Helix-turn-helix" evidence="1">
    <location>
        <begin position="7"/>
        <end position="48"/>
    </location>
</feature>
<name>A0ABW0R0G9_9BACL</name>